<dbReference type="AlphaFoldDB" id="A0A1M7R568"/>
<dbReference type="InterPro" id="IPR051396">
    <property type="entry name" value="Bact_Antivir_Def_Nuclease"/>
</dbReference>
<proteinExistence type="predicted"/>
<feature type="domain" description="ATPase AAA-type core" evidence="1">
    <location>
        <begin position="243"/>
        <end position="310"/>
    </location>
</feature>
<accession>A0A1M7R568</accession>
<dbReference type="GO" id="GO:0016887">
    <property type="term" value="F:ATP hydrolysis activity"/>
    <property type="evidence" value="ECO:0007669"/>
    <property type="project" value="InterPro"/>
</dbReference>
<dbReference type="InterPro" id="IPR003959">
    <property type="entry name" value="ATPase_AAA_core"/>
</dbReference>
<dbReference type="Proteomes" id="UP000184339">
    <property type="component" value="Unassembled WGS sequence"/>
</dbReference>
<organism evidence="2 3">
    <name type="scientific">Duganella sacchari</name>
    <dbReference type="NCBI Taxonomy" id="551987"/>
    <lineage>
        <taxon>Bacteria</taxon>
        <taxon>Pseudomonadati</taxon>
        <taxon>Pseudomonadota</taxon>
        <taxon>Betaproteobacteria</taxon>
        <taxon>Burkholderiales</taxon>
        <taxon>Oxalobacteraceae</taxon>
        <taxon>Telluria group</taxon>
        <taxon>Duganella</taxon>
    </lineage>
</organism>
<dbReference type="PANTHER" id="PTHR43581:SF2">
    <property type="entry name" value="EXCINUCLEASE ATPASE SUBUNIT"/>
    <property type="match status" value="1"/>
</dbReference>
<keyword evidence="3" id="KW-1185">Reference proteome</keyword>
<dbReference type="SUPFAM" id="SSF52540">
    <property type="entry name" value="P-loop containing nucleoside triphosphate hydrolases"/>
    <property type="match status" value="1"/>
</dbReference>
<dbReference type="STRING" id="551987.SAMN05192549_110129"/>
<sequence length="541" mass="60970">MHIKAMAFCGIRRLNAFASWDEHQLLAWRAQRTWYEFKDINIVIGVNGGGKTTLLDMVRMLAQPAILVTLPRENLEAKGLTAFEFAFADGASLIGQARSHPADDMPSAANVSTTNHEALNAQWLNLLCRYQDGTRCSFNRNVSKLRLDDISEQELTAQFARFGCQVCSWPSAAIQEERAMIEALNQAALHLPGVWSENEQLDEFFHLSGQASEGMLAKPFYQHDNGRLGVLLSDDSRQSNHIHWSTLPSGWRQIADLFAWLGAVPAGAICLVEEPEVHLHPRLQRYLVKEVERITAERGLQLFIATHSPVFQQRNAWQADVSLFEANAHRLLNWQSAGRVLDALGIRGADISQSNGIIWIEGPSDRIYIKHWLTLYCETHGLVQYQEHVDYAFALYGGALLSHASLCDTGDFIELLSINRKLMIVMDRDDDFTTDAAGDLLCVSPRSAKKRILDELLAAHGTTECAWVTDAYTMESYLPLTIRDRYFKLDKNRLRHLSGEKVAIAGRYVREHLAWAGCTSMPDQLAARMAVLHRMIQSWTL</sequence>
<dbReference type="Gene3D" id="3.40.50.300">
    <property type="entry name" value="P-loop containing nucleotide triphosphate hydrolases"/>
    <property type="match status" value="1"/>
</dbReference>
<dbReference type="PANTHER" id="PTHR43581">
    <property type="entry name" value="ATP/GTP PHOSPHATASE"/>
    <property type="match status" value="1"/>
</dbReference>
<gene>
    <name evidence="2" type="ORF">SAMN05192549_110129</name>
</gene>
<evidence type="ECO:0000259" key="1">
    <source>
        <dbReference type="Pfam" id="PF13304"/>
    </source>
</evidence>
<evidence type="ECO:0000313" key="3">
    <source>
        <dbReference type="Proteomes" id="UP000184339"/>
    </source>
</evidence>
<dbReference type="EMBL" id="FRCX01000010">
    <property type="protein sequence ID" value="SHN40069.1"/>
    <property type="molecule type" value="Genomic_DNA"/>
</dbReference>
<reference evidence="3" key="1">
    <citation type="submission" date="2016-11" db="EMBL/GenBank/DDBJ databases">
        <authorList>
            <person name="Varghese N."/>
            <person name="Submissions S."/>
        </authorList>
    </citation>
    <scope>NUCLEOTIDE SEQUENCE [LARGE SCALE GENOMIC DNA]</scope>
    <source>
        <strain evidence="3">Sac-22</strain>
    </source>
</reference>
<evidence type="ECO:0000313" key="2">
    <source>
        <dbReference type="EMBL" id="SHN40069.1"/>
    </source>
</evidence>
<dbReference type="RefSeq" id="WP_072787445.1">
    <property type="nucleotide sequence ID" value="NZ_FRCX01000010.1"/>
</dbReference>
<name>A0A1M7R568_9BURK</name>
<protein>
    <submittedName>
        <fullName evidence="2">AAA domain-containing protein, putative AbiEii toxin, Type IV TA system</fullName>
    </submittedName>
</protein>
<dbReference type="Pfam" id="PF13304">
    <property type="entry name" value="AAA_21"/>
    <property type="match status" value="1"/>
</dbReference>
<dbReference type="InterPro" id="IPR027417">
    <property type="entry name" value="P-loop_NTPase"/>
</dbReference>
<dbReference type="GO" id="GO:0005524">
    <property type="term" value="F:ATP binding"/>
    <property type="evidence" value="ECO:0007669"/>
    <property type="project" value="InterPro"/>
</dbReference>
<dbReference type="OrthoDB" id="3322489at2"/>